<dbReference type="OrthoDB" id="9765475at2"/>
<dbReference type="EMBL" id="MDEO01000031">
    <property type="protein sequence ID" value="OCX18942.1"/>
    <property type="molecule type" value="Genomic_DNA"/>
</dbReference>
<dbReference type="SUPFAM" id="SSF52402">
    <property type="entry name" value="Adenine nucleotide alpha hydrolases-like"/>
    <property type="match status" value="1"/>
</dbReference>
<dbReference type="Gene3D" id="3.40.50.620">
    <property type="entry name" value="HUPs"/>
    <property type="match status" value="1"/>
</dbReference>
<name>A0A1C2DW02_9HYPH</name>
<dbReference type="RefSeq" id="WP_024925042.1">
    <property type="nucleotide sequence ID" value="NZ_MDEO01000031.1"/>
</dbReference>
<dbReference type="AlphaFoldDB" id="A0A1C2DW02"/>
<protein>
    <submittedName>
        <fullName evidence="1">ExsB family protein</fullName>
    </submittedName>
</protein>
<dbReference type="InterPro" id="IPR014729">
    <property type="entry name" value="Rossmann-like_a/b/a_fold"/>
</dbReference>
<keyword evidence="2" id="KW-1185">Reference proteome</keyword>
<evidence type="ECO:0000313" key="2">
    <source>
        <dbReference type="Proteomes" id="UP000094412"/>
    </source>
</evidence>
<organism evidence="1 2">
    <name type="scientific">Mesorhizobium hungaricum</name>
    <dbReference type="NCBI Taxonomy" id="1566387"/>
    <lineage>
        <taxon>Bacteria</taxon>
        <taxon>Pseudomonadati</taxon>
        <taxon>Pseudomonadota</taxon>
        <taxon>Alphaproteobacteria</taxon>
        <taxon>Hyphomicrobiales</taxon>
        <taxon>Phyllobacteriaceae</taxon>
        <taxon>Mesorhizobium</taxon>
    </lineage>
</organism>
<accession>A0A1C2DW02</accession>
<dbReference type="Proteomes" id="UP000094412">
    <property type="component" value="Unassembled WGS sequence"/>
</dbReference>
<sequence>MDTTDPDIVFDVGGVCSHRHRYNRVAGQRLAPLEGRSRKFASLVTEIKAVGEGKPFDCVIGVSGGIDTTHVAHIVNKLGLRPFAIHLDNGWNFELTVANIQKTLEKLSIDLRTHVIDWIEFRDLQLSCLKAATPDGEIPTDLAIFALLYTQAAKHGLRHDITDTNSVTEAILLEKWGYGYFGWIYIRNVYKRFGCLGSKSYPHFSPIGLTYCILDRKIKIPSILNLIDCNKKATMDILRNGPTRVYYRIKNYYPIYTRFYQSLYLQNKFKLDKRKEYYSNLVLWGQMTDDEALSAMQGAAHPKNLIEEDYDYVTKKPGLKPEEMEGIIASPNKTFGGYKTNHSLSEPARRLANTIRPRIG</sequence>
<dbReference type="STRING" id="1566387.QV13_12065"/>
<comment type="caution">
    <text evidence="1">The sequence shown here is derived from an EMBL/GenBank/DDBJ whole genome shotgun (WGS) entry which is preliminary data.</text>
</comment>
<proteinExistence type="predicted"/>
<evidence type="ECO:0000313" key="1">
    <source>
        <dbReference type="EMBL" id="OCX18942.1"/>
    </source>
</evidence>
<reference evidence="1 2" key="1">
    <citation type="submission" date="2016-08" db="EMBL/GenBank/DDBJ databases">
        <title>Whole genome sequence of Mesorhizobium sp. strain UASWS1009 isolated from industrial sewage.</title>
        <authorList>
            <person name="Crovadore J."/>
            <person name="Calmin G."/>
            <person name="Chablais R."/>
            <person name="Cochard B."/>
            <person name="Lefort F."/>
        </authorList>
    </citation>
    <scope>NUCLEOTIDE SEQUENCE [LARGE SCALE GENOMIC DNA]</scope>
    <source>
        <strain evidence="1 2">UASWS1009</strain>
    </source>
</reference>
<gene>
    <name evidence="1" type="ORF">QV13_12065</name>
</gene>